<evidence type="ECO:0000256" key="1">
    <source>
        <dbReference type="ARBA" id="ARBA00004442"/>
    </source>
</evidence>
<dbReference type="PANTHER" id="PTHR30026">
    <property type="entry name" value="OUTER MEMBRANE PROTEIN TOLC"/>
    <property type="match status" value="1"/>
</dbReference>
<dbReference type="GO" id="GO:0009279">
    <property type="term" value="C:cell outer membrane"/>
    <property type="evidence" value="ECO:0007669"/>
    <property type="project" value="UniProtKB-SubCell"/>
</dbReference>
<dbReference type="GO" id="GO:1990281">
    <property type="term" value="C:efflux pump complex"/>
    <property type="evidence" value="ECO:0007669"/>
    <property type="project" value="TreeGrafter"/>
</dbReference>
<accession>A0A2H9T5U3</accession>
<dbReference type="GO" id="GO:0015288">
    <property type="term" value="F:porin activity"/>
    <property type="evidence" value="ECO:0007669"/>
    <property type="project" value="TreeGrafter"/>
</dbReference>
<evidence type="ECO:0008006" key="8">
    <source>
        <dbReference type="Google" id="ProtNLM"/>
    </source>
</evidence>
<evidence type="ECO:0000256" key="6">
    <source>
        <dbReference type="ARBA" id="ARBA00023237"/>
    </source>
</evidence>
<organism evidence="7">
    <name type="scientific">invertebrate metagenome</name>
    <dbReference type="NCBI Taxonomy" id="1711999"/>
    <lineage>
        <taxon>unclassified sequences</taxon>
        <taxon>metagenomes</taxon>
        <taxon>organismal metagenomes</taxon>
    </lineage>
</organism>
<dbReference type="Gene3D" id="1.20.1600.10">
    <property type="entry name" value="Outer membrane efflux proteins (OEP)"/>
    <property type="match status" value="1"/>
</dbReference>
<keyword evidence="5" id="KW-0472">Membrane</keyword>
<dbReference type="InterPro" id="IPR003423">
    <property type="entry name" value="OMP_efflux"/>
</dbReference>
<evidence type="ECO:0000313" key="7">
    <source>
        <dbReference type="EMBL" id="PJE78574.1"/>
    </source>
</evidence>
<dbReference type="AlphaFoldDB" id="A0A2H9T5U3"/>
<dbReference type="InterPro" id="IPR051906">
    <property type="entry name" value="TolC-like"/>
</dbReference>
<evidence type="ECO:0000256" key="3">
    <source>
        <dbReference type="ARBA" id="ARBA00022452"/>
    </source>
</evidence>
<sequence length="437" mass="49466">MFSYSRRNVTTPRRLAVFCLTTIAVSLQAGELTLPNAEQQALSNDYGVQALQAQSSTFAEQAVAADTWMDPVLSIGTMNLPGNNPDPFNQGMFELKVEQMLPRGNSAGIQRRKNELKGEKASVAASDRQLTLLREVRLAWLDVWYWQKALQQLQDDRHLFESLLSVTESMYSQGRKNQQDLLRAELELSRLEDRIVSVNAGLKQSRAQLARWIGQADLDTISSELPEWQAIVDIDDQKLLKHPLVQTADLAINQSDQDVALAKEGYKPQWGIEFKYGREMGDMSTMGAAESRDKFSAMVMLDIPLFTANRQDRQLSASQYQREASTIQRLETLRALQGQLQTESARFTGLQNRISLFREQLIPQVISQSEASLKAYQADVGDFADVIQAYKARLEMTLEYTRLQADTRQSYARLRYLLPAEQDRQLMTQQSAQGTTL</sequence>
<proteinExistence type="predicted"/>
<keyword evidence="6" id="KW-0998">Cell outer membrane</keyword>
<dbReference type="SUPFAM" id="SSF56954">
    <property type="entry name" value="Outer membrane efflux proteins (OEP)"/>
    <property type="match status" value="1"/>
</dbReference>
<dbReference type="PANTHER" id="PTHR30026:SF20">
    <property type="entry name" value="OUTER MEMBRANE PROTEIN TOLC"/>
    <property type="match status" value="1"/>
</dbReference>
<dbReference type="Pfam" id="PF02321">
    <property type="entry name" value="OEP"/>
    <property type="match status" value="1"/>
</dbReference>
<comment type="subcellular location">
    <subcellularLocation>
        <location evidence="1">Cell outer membrane</location>
    </subcellularLocation>
</comment>
<keyword evidence="3" id="KW-1134">Transmembrane beta strand</keyword>
<keyword evidence="4" id="KW-0812">Transmembrane</keyword>
<evidence type="ECO:0000256" key="2">
    <source>
        <dbReference type="ARBA" id="ARBA00022448"/>
    </source>
</evidence>
<comment type="caution">
    <text evidence="7">The sequence shown here is derived from an EMBL/GenBank/DDBJ whole genome shotgun (WGS) entry which is preliminary data.</text>
</comment>
<dbReference type="GO" id="GO:0015562">
    <property type="term" value="F:efflux transmembrane transporter activity"/>
    <property type="evidence" value="ECO:0007669"/>
    <property type="project" value="InterPro"/>
</dbReference>
<name>A0A2H9T5U3_9ZZZZ</name>
<evidence type="ECO:0000256" key="5">
    <source>
        <dbReference type="ARBA" id="ARBA00023136"/>
    </source>
</evidence>
<dbReference type="EMBL" id="NSIT01000157">
    <property type="protein sequence ID" value="PJE78574.1"/>
    <property type="molecule type" value="Genomic_DNA"/>
</dbReference>
<protein>
    <recommendedName>
        <fullName evidence="8">Cobalt-zinc-cadmium resistance protein CzcC</fullName>
    </recommendedName>
</protein>
<evidence type="ECO:0000256" key="4">
    <source>
        <dbReference type="ARBA" id="ARBA00022692"/>
    </source>
</evidence>
<gene>
    <name evidence="7" type="ORF">CI610_02486</name>
</gene>
<reference evidence="7" key="1">
    <citation type="journal article" date="2017" name="Appl. Environ. Microbiol.">
        <title>Molecular characterization of an Endozoicomonas-like organism causing infection in king scallop Pecten maximus L.</title>
        <authorList>
            <person name="Cano I."/>
            <person name="van Aerle R."/>
            <person name="Ross S."/>
            <person name="Verner-Jeffreys D.W."/>
            <person name="Paley R.K."/>
            <person name="Rimmer G."/>
            <person name="Ryder D."/>
            <person name="Hooper P."/>
            <person name="Stone D."/>
            <person name="Feist S.W."/>
        </authorList>
    </citation>
    <scope>NUCLEOTIDE SEQUENCE</scope>
</reference>
<keyword evidence="2" id="KW-0813">Transport</keyword>